<dbReference type="PATRIC" id="fig|1280951.3.peg.2568"/>
<accession>A0A059FLE5</accession>
<dbReference type="Gene3D" id="1.20.140.10">
    <property type="entry name" value="Butyryl-CoA Dehydrogenase, subunit A, domain 3"/>
    <property type="match status" value="1"/>
</dbReference>
<protein>
    <submittedName>
        <fullName evidence="10">Acyl-CoA dehydrogenase</fullName>
    </submittedName>
</protein>
<evidence type="ECO:0000256" key="6">
    <source>
        <dbReference type="RuleBase" id="RU362125"/>
    </source>
</evidence>
<organism evidence="10 11">
    <name type="scientific">Hyphomonas hirschiana VP5</name>
    <dbReference type="NCBI Taxonomy" id="1280951"/>
    <lineage>
        <taxon>Bacteria</taxon>
        <taxon>Pseudomonadati</taxon>
        <taxon>Pseudomonadota</taxon>
        <taxon>Alphaproteobacteria</taxon>
        <taxon>Hyphomonadales</taxon>
        <taxon>Hyphomonadaceae</taxon>
        <taxon>Hyphomonas</taxon>
    </lineage>
</organism>
<dbReference type="AlphaFoldDB" id="A0A059FLE5"/>
<sequence>MDLSLSPSDLKFQQEARDWIAENFDAELRAKMALTKNGYVDKASQVAWQKKLAAKGWMALNWPKEHGGPGLTATQRHILHAELSGAGTPNVAPFGVSMVAPVIMAFGNEAQKKEHLPKILTSDVWWCQGYSEPGAGSDLAGLQMSAVRDGDEYVLNGSKIWTTLAQWADMIFCLVRTSKEGKPQEGISFIVFPMKLPGITVRALPTLDGPAEGQHEINQVFFENVRVKIKDALIGEENKGWTYAKYLLEFERGNAYASGLRNMLRKTKKIASKEVDGNEPVIRNPDFARKLALLEMRIEAIDATEQRVLSALSAGQNVGPESSMLKYQGSDCQQEITELTLEAAGLYGNPFMQDTIALAEPGSNVKAPTPEHLLTAAPSYFNYRKTSIYAGSNEIQRNIIAKMVLGL</sequence>
<proteinExistence type="inferred from homology"/>
<dbReference type="InterPro" id="IPR046373">
    <property type="entry name" value="Acyl-CoA_Oxase/DH_mid-dom_sf"/>
</dbReference>
<evidence type="ECO:0000256" key="3">
    <source>
        <dbReference type="ARBA" id="ARBA00022630"/>
    </source>
</evidence>
<dbReference type="GO" id="GO:0005886">
    <property type="term" value="C:plasma membrane"/>
    <property type="evidence" value="ECO:0007669"/>
    <property type="project" value="TreeGrafter"/>
</dbReference>
<dbReference type="EMBL" id="ARYI01000011">
    <property type="protein sequence ID" value="KCZ91459.1"/>
    <property type="molecule type" value="Genomic_DNA"/>
</dbReference>
<gene>
    <name evidence="10" type="ORF">HHI_12744</name>
</gene>
<feature type="domain" description="Acyl-CoA dehydrogenase/oxidase N-terminal" evidence="9">
    <location>
        <begin position="11"/>
        <end position="121"/>
    </location>
</feature>
<dbReference type="Proteomes" id="UP000025061">
    <property type="component" value="Unassembled WGS sequence"/>
</dbReference>
<dbReference type="InterPro" id="IPR052161">
    <property type="entry name" value="Mycobact_Acyl-CoA_DH"/>
</dbReference>
<feature type="domain" description="Acyl-CoA dehydrogenase/oxidase C-terminal" evidence="7">
    <location>
        <begin position="238"/>
        <end position="404"/>
    </location>
</feature>
<dbReference type="PANTHER" id="PTHR43292:SF3">
    <property type="entry name" value="ACYL-COA DEHYDROGENASE FADE29"/>
    <property type="match status" value="1"/>
</dbReference>
<comment type="similarity">
    <text evidence="2 6">Belongs to the acyl-CoA dehydrogenase family.</text>
</comment>
<dbReference type="Gene3D" id="1.10.540.10">
    <property type="entry name" value="Acyl-CoA dehydrogenase/oxidase, N-terminal domain"/>
    <property type="match status" value="1"/>
</dbReference>
<dbReference type="Pfam" id="PF02771">
    <property type="entry name" value="Acyl-CoA_dh_N"/>
    <property type="match status" value="1"/>
</dbReference>
<dbReference type="InterPro" id="IPR036250">
    <property type="entry name" value="AcylCo_DH-like_C"/>
</dbReference>
<evidence type="ECO:0000256" key="2">
    <source>
        <dbReference type="ARBA" id="ARBA00009347"/>
    </source>
</evidence>
<evidence type="ECO:0000256" key="4">
    <source>
        <dbReference type="ARBA" id="ARBA00022827"/>
    </source>
</evidence>
<evidence type="ECO:0000313" key="10">
    <source>
        <dbReference type="EMBL" id="KCZ91459.1"/>
    </source>
</evidence>
<keyword evidence="5 6" id="KW-0560">Oxidoreductase</keyword>
<dbReference type="SUPFAM" id="SSF47203">
    <property type="entry name" value="Acyl-CoA dehydrogenase C-terminal domain-like"/>
    <property type="match status" value="1"/>
</dbReference>
<dbReference type="GO" id="GO:0050660">
    <property type="term" value="F:flavin adenine dinucleotide binding"/>
    <property type="evidence" value="ECO:0007669"/>
    <property type="project" value="InterPro"/>
</dbReference>
<comment type="cofactor">
    <cofactor evidence="1 6">
        <name>FAD</name>
        <dbReference type="ChEBI" id="CHEBI:57692"/>
    </cofactor>
</comment>
<reference evidence="10 11" key="1">
    <citation type="submission" date="2013-04" db="EMBL/GenBank/DDBJ databases">
        <title>Hyphomonas hirschiana VP5 Genome Sequencing.</title>
        <authorList>
            <person name="Lai Q."/>
            <person name="Shao Z."/>
        </authorList>
    </citation>
    <scope>NUCLEOTIDE SEQUENCE [LARGE SCALE GENOMIC DNA]</scope>
    <source>
        <strain evidence="10 11">VP5</strain>
    </source>
</reference>
<dbReference type="PANTHER" id="PTHR43292">
    <property type="entry name" value="ACYL-COA DEHYDROGENASE"/>
    <property type="match status" value="1"/>
</dbReference>
<dbReference type="Pfam" id="PF02770">
    <property type="entry name" value="Acyl-CoA_dh_M"/>
    <property type="match status" value="1"/>
</dbReference>
<evidence type="ECO:0000313" key="11">
    <source>
        <dbReference type="Proteomes" id="UP000025061"/>
    </source>
</evidence>
<name>A0A059FLE5_9PROT</name>
<dbReference type="Pfam" id="PF00441">
    <property type="entry name" value="Acyl-CoA_dh_1"/>
    <property type="match status" value="1"/>
</dbReference>
<dbReference type="SUPFAM" id="SSF56645">
    <property type="entry name" value="Acyl-CoA dehydrogenase NM domain-like"/>
    <property type="match status" value="1"/>
</dbReference>
<dbReference type="GO" id="GO:0016627">
    <property type="term" value="F:oxidoreductase activity, acting on the CH-CH group of donors"/>
    <property type="evidence" value="ECO:0007669"/>
    <property type="project" value="InterPro"/>
</dbReference>
<evidence type="ECO:0000259" key="9">
    <source>
        <dbReference type="Pfam" id="PF02771"/>
    </source>
</evidence>
<dbReference type="Gene3D" id="2.40.110.10">
    <property type="entry name" value="Butyryl-CoA Dehydrogenase, subunit A, domain 2"/>
    <property type="match status" value="1"/>
</dbReference>
<evidence type="ECO:0000256" key="5">
    <source>
        <dbReference type="ARBA" id="ARBA00023002"/>
    </source>
</evidence>
<comment type="caution">
    <text evidence="10">The sequence shown here is derived from an EMBL/GenBank/DDBJ whole genome shotgun (WGS) entry which is preliminary data.</text>
</comment>
<dbReference type="OrthoDB" id="5716984at2"/>
<evidence type="ECO:0000259" key="8">
    <source>
        <dbReference type="Pfam" id="PF02770"/>
    </source>
</evidence>
<dbReference type="RefSeq" id="WP_011647631.1">
    <property type="nucleotide sequence ID" value="NZ_ARYI01000011.1"/>
</dbReference>
<evidence type="ECO:0000259" key="7">
    <source>
        <dbReference type="Pfam" id="PF00441"/>
    </source>
</evidence>
<keyword evidence="3 6" id="KW-0285">Flavoprotein</keyword>
<keyword evidence="4 6" id="KW-0274">FAD</keyword>
<dbReference type="InterPro" id="IPR006091">
    <property type="entry name" value="Acyl-CoA_Oxase/DH_mid-dom"/>
</dbReference>
<evidence type="ECO:0000256" key="1">
    <source>
        <dbReference type="ARBA" id="ARBA00001974"/>
    </source>
</evidence>
<dbReference type="InterPro" id="IPR009075">
    <property type="entry name" value="AcylCo_DH/oxidase_C"/>
</dbReference>
<dbReference type="InterPro" id="IPR037069">
    <property type="entry name" value="AcylCoA_DH/ox_N_sf"/>
</dbReference>
<dbReference type="InterPro" id="IPR009100">
    <property type="entry name" value="AcylCoA_DH/oxidase_NM_dom_sf"/>
</dbReference>
<keyword evidence="11" id="KW-1185">Reference proteome</keyword>
<feature type="domain" description="Acyl-CoA oxidase/dehydrogenase middle" evidence="8">
    <location>
        <begin position="127"/>
        <end position="225"/>
    </location>
</feature>
<dbReference type="InterPro" id="IPR013786">
    <property type="entry name" value="AcylCoA_DH/ox_N"/>
</dbReference>